<evidence type="ECO:0000313" key="3">
    <source>
        <dbReference type="EMBL" id="KRY83673.1"/>
    </source>
</evidence>
<organism evidence="3 4">
    <name type="scientific">Trichinella pseudospiralis</name>
    <name type="common">Parasitic roundworm</name>
    <dbReference type="NCBI Taxonomy" id="6337"/>
    <lineage>
        <taxon>Eukaryota</taxon>
        <taxon>Metazoa</taxon>
        <taxon>Ecdysozoa</taxon>
        <taxon>Nematoda</taxon>
        <taxon>Enoplea</taxon>
        <taxon>Dorylaimia</taxon>
        <taxon>Trichinellida</taxon>
        <taxon>Trichinellidae</taxon>
        <taxon>Trichinella</taxon>
    </lineage>
</organism>
<keyword evidence="1" id="KW-0472">Membrane</keyword>
<evidence type="ECO:0000256" key="1">
    <source>
        <dbReference type="SAM" id="Phobius"/>
    </source>
</evidence>
<keyword evidence="4" id="KW-1185">Reference proteome</keyword>
<reference evidence="3 4" key="1">
    <citation type="submission" date="2015-01" db="EMBL/GenBank/DDBJ databases">
        <title>Evolution of Trichinella species and genotypes.</title>
        <authorList>
            <person name="Korhonen P.K."/>
            <person name="Edoardo P."/>
            <person name="Giuseppe L.R."/>
            <person name="Gasser R.B."/>
        </authorList>
    </citation>
    <scope>NUCLEOTIDE SEQUENCE [LARGE SCALE GENOMIC DNA]</scope>
    <source>
        <strain evidence="3">ISS470</strain>
    </source>
</reference>
<accession>A0A0V1FC85</accession>
<sequence length="120" mass="14034">MHDIWRRPLVRIPLLVDLLVCALLQSVQINVHCNSSCPKLTAANNIFIPYKEWNIENLKTFSIRSNPRTARSRTRKQKRNLFFIYLNFIFAFLWGAAKQTNGNLTHQNLHARETRLAAMN</sequence>
<evidence type="ECO:0000256" key="2">
    <source>
        <dbReference type="SAM" id="SignalP"/>
    </source>
</evidence>
<gene>
    <name evidence="3" type="ORF">T4D_8155</name>
</gene>
<dbReference type="EMBL" id="JYDT01000134">
    <property type="protein sequence ID" value="KRY83673.1"/>
    <property type="molecule type" value="Genomic_DNA"/>
</dbReference>
<keyword evidence="1" id="KW-0812">Transmembrane</keyword>
<keyword evidence="1" id="KW-1133">Transmembrane helix</keyword>
<name>A0A0V1FC85_TRIPS</name>
<comment type="caution">
    <text evidence="3">The sequence shown here is derived from an EMBL/GenBank/DDBJ whole genome shotgun (WGS) entry which is preliminary data.</text>
</comment>
<feature type="chain" id="PRO_5006877872" description="Secreted protein" evidence="2">
    <location>
        <begin position="30"/>
        <end position="120"/>
    </location>
</feature>
<dbReference type="Proteomes" id="UP000054995">
    <property type="component" value="Unassembled WGS sequence"/>
</dbReference>
<feature type="signal peptide" evidence="2">
    <location>
        <begin position="1"/>
        <end position="29"/>
    </location>
</feature>
<proteinExistence type="predicted"/>
<feature type="transmembrane region" description="Helical" evidence="1">
    <location>
        <begin position="81"/>
        <end position="97"/>
    </location>
</feature>
<keyword evidence="2" id="KW-0732">Signal</keyword>
<evidence type="ECO:0008006" key="5">
    <source>
        <dbReference type="Google" id="ProtNLM"/>
    </source>
</evidence>
<dbReference type="AlphaFoldDB" id="A0A0V1FC85"/>
<evidence type="ECO:0000313" key="4">
    <source>
        <dbReference type="Proteomes" id="UP000054995"/>
    </source>
</evidence>
<protein>
    <recommendedName>
        <fullName evidence="5">Secreted protein</fullName>
    </recommendedName>
</protein>